<comment type="caution">
    <text evidence="1">The sequence shown here is derived from an EMBL/GenBank/DDBJ whole genome shotgun (WGS) entry which is preliminary data.</text>
</comment>
<accession>A0A327MDC9</accession>
<keyword evidence="2" id="KW-1185">Reference proteome</keyword>
<protein>
    <submittedName>
        <fullName evidence="1">Uncharacterized protein</fullName>
    </submittedName>
</protein>
<proteinExistence type="predicted"/>
<sequence length="317" mass="32388">MSAGAILASLLRQALPACRLLDLGLPAAPLLAWWPEALCGLAEPALLPPAEAALLGRFRHGPRRLPVFGLDPAGDAAVLAAAAGRPEAPLLLALPGAIPSALAPAVEAGALLLRHGRAAGLPPPPGPGRGRIMLLAGPVARIERWDLLLPPAAVEPVFARLHDAAQGLAAQLGGGRAWQIGGRLVTPGLASLGMLGIGAERVPPLRLPGAALWHDLPGVPEAEGLPLGAARRLRLLLGGMPARGAWLRLRLQGLDPARPPALLLDGVRLEAQLRAEGAAHWLEAPARMRPGQASIAGLALPPGAPEAAVLLALEFAA</sequence>
<dbReference type="AlphaFoldDB" id="A0A327MDC9"/>
<dbReference type="Proteomes" id="UP000249065">
    <property type="component" value="Unassembled WGS sequence"/>
</dbReference>
<dbReference type="OrthoDB" id="10019301at2"/>
<evidence type="ECO:0000313" key="1">
    <source>
        <dbReference type="EMBL" id="RAI60322.1"/>
    </source>
</evidence>
<name>A0A327MDC9_9PROT</name>
<gene>
    <name evidence="1" type="ORF">DOO78_04430</name>
</gene>
<dbReference type="EMBL" id="QLIX01000002">
    <property type="protein sequence ID" value="RAI60322.1"/>
    <property type="molecule type" value="Genomic_DNA"/>
</dbReference>
<organism evidence="1 2">
    <name type="scientific">Roseicella frigidaeris</name>
    <dbReference type="NCBI Taxonomy" id="2230885"/>
    <lineage>
        <taxon>Bacteria</taxon>
        <taxon>Pseudomonadati</taxon>
        <taxon>Pseudomonadota</taxon>
        <taxon>Alphaproteobacteria</taxon>
        <taxon>Acetobacterales</taxon>
        <taxon>Roseomonadaceae</taxon>
        <taxon>Roseicella</taxon>
    </lineage>
</organism>
<reference evidence="2" key="1">
    <citation type="submission" date="2018-06" db="EMBL/GenBank/DDBJ databases">
        <authorList>
            <person name="Khan S.A."/>
        </authorList>
    </citation>
    <scope>NUCLEOTIDE SEQUENCE [LARGE SCALE GENOMIC DNA]</scope>
    <source>
        <strain evidence="2">DB-1506</strain>
    </source>
</reference>
<dbReference type="RefSeq" id="WP_111468508.1">
    <property type="nucleotide sequence ID" value="NZ_QLIX01000002.1"/>
</dbReference>
<evidence type="ECO:0000313" key="2">
    <source>
        <dbReference type="Proteomes" id="UP000249065"/>
    </source>
</evidence>